<dbReference type="Proteomes" id="UP001058974">
    <property type="component" value="Chromosome 5"/>
</dbReference>
<protein>
    <recommendedName>
        <fullName evidence="3">Gag-pol polyprotein</fullName>
    </recommendedName>
</protein>
<name>A0A9D4WR61_PEA</name>
<keyword evidence="2" id="KW-1185">Reference proteome</keyword>
<accession>A0A9D4WR61</accession>
<reference evidence="1 2" key="1">
    <citation type="journal article" date="2022" name="Nat. Genet.">
        <title>Improved pea reference genome and pan-genome highlight genomic features and evolutionary characteristics.</title>
        <authorList>
            <person name="Yang T."/>
            <person name="Liu R."/>
            <person name="Luo Y."/>
            <person name="Hu S."/>
            <person name="Wang D."/>
            <person name="Wang C."/>
            <person name="Pandey M.K."/>
            <person name="Ge S."/>
            <person name="Xu Q."/>
            <person name="Li N."/>
            <person name="Li G."/>
            <person name="Huang Y."/>
            <person name="Saxena R.K."/>
            <person name="Ji Y."/>
            <person name="Li M."/>
            <person name="Yan X."/>
            <person name="He Y."/>
            <person name="Liu Y."/>
            <person name="Wang X."/>
            <person name="Xiang C."/>
            <person name="Varshney R.K."/>
            <person name="Ding H."/>
            <person name="Gao S."/>
            <person name="Zong X."/>
        </authorList>
    </citation>
    <scope>NUCLEOTIDE SEQUENCE [LARGE SCALE GENOMIC DNA]</scope>
    <source>
        <strain evidence="1 2">cv. Zhongwan 6</strain>
    </source>
</reference>
<dbReference type="Gramene" id="Psat05G0223200-T1">
    <property type="protein sequence ID" value="KAI5405370.1"/>
    <property type="gene ID" value="KIW84_052232"/>
</dbReference>
<sequence length="132" mass="15280">MKVIFRFQDVNEIANDEVSILDENADGVQKAAHKDQRNKYGKCMFLKNSCGESINDLQKIEKVLRSLIANFDYIVVSIEESKNLVEMKLEELQASLDAHGMRLKQRNFEREKVDKQTLQARFIKKFGKGNVK</sequence>
<dbReference type="AlphaFoldDB" id="A0A9D4WR61"/>
<proteinExistence type="predicted"/>
<comment type="caution">
    <text evidence="1">The sequence shown here is derived from an EMBL/GenBank/DDBJ whole genome shotgun (WGS) entry which is preliminary data.</text>
</comment>
<evidence type="ECO:0008006" key="3">
    <source>
        <dbReference type="Google" id="ProtNLM"/>
    </source>
</evidence>
<evidence type="ECO:0000313" key="2">
    <source>
        <dbReference type="Proteomes" id="UP001058974"/>
    </source>
</evidence>
<gene>
    <name evidence="1" type="ORF">KIW84_052232</name>
</gene>
<dbReference type="EMBL" id="JAMSHJ010000005">
    <property type="protein sequence ID" value="KAI5405370.1"/>
    <property type="molecule type" value="Genomic_DNA"/>
</dbReference>
<evidence type="ECO:0000313" key="1">
    <source>
        <dbReference type="EMBL" id="KAI5405370.1"/>
    </source>
</evidence>
<organism evidence="1 2">
    <name type="scientific">Pisum sativum</name>
    <name type="common">Garden pea</name>
    <name type="synonym">Lathyrus oleraceus</name>
    <dbReference type="NCBI Taxonomy" id="3888"/>
    <lineage>
        <taxon>Eukaryota</taxon>
        <taxon>Viridiplantae</taxon>
        <taxon>Streptophyta</taxon>
        <taxon>Embryophyta</taxon>
        <taxon>Tracheophyta</taxon>
        <taxon>Spermatophyta</taxon>
        <taxon>Magnoliopsida</taxon>
        <taxon>eudicotyledons</taxon>
        <taxon>Gunneridae</taxon>
        <taxon>Pentapetalae</taxon>
        <taxon>rosids</taxon>
        <taxon>fabids</taxon>
        <taxon>Fabales</taxon>
        <taxon>Fabaceae</taxon>
        <taxon>Papilionoideae</taxon>
        <taxon>50 kb inversion clade</taxon>
        <taxon>NPAAA clade</taxon>
        <taxon>Hologalegina</taxon>
        <taxon>IRL clade</taxon>
        <taxon>Fabeae</taxon>
        <taxon>Lathyrus</taxon>
    </lineage>
</organism>